<evidence type="ECO:0000256" key="11">
    <source>
        <dbReference type="PIRSR" id="PIRSR006268-2"/>
    </source>
</evidence>
<evidence type="ECO:0000256" key="2">
    <source>
        <dbReference type="ARBA" id="ARBA00016337"/>
    </source>
</evidence>
<dbReference type="PROSITE" id="PS51257">
    <property type="entry name" value="PROKAR_LIPOPROTEIN"/>
    <property type="match status" value="1"/>
</dbReference>
<evidence type="ECO:0000256" key="6">
    <source>
        <dbReference type="ARBA" id="ARBA00022827"/>
    </source>
</evidence>
<sequence length="368" mass="40087">MKRTPHKFSGRTALICVLVILVACTAFFSNRNQQMREANVSDVALGTLVNVRLYSQIPQGALNSAANAALGRARELEDIFSVYSEDSEITYVNQNAAAGPVHVSDDFYAVLERSLYFAQLTDGAFDPTLGRLIQLWGIGTENARVPSESEISPFVGKKNYEHVILDEEEHTVYFENSDFSLDLGGIVKGYAADEIKKLLMEEYDIASGLINLGGNIMTIGSRPDGQPWTLGIADPKNPQDSSQTVASMAVTDKTFVTSGDYQRYFEDENGNRYHHILDGSTGYPADTHLSSVTIIGNTSMDADALSTACFVLGEEKGMELLESLDGFDGVFIGSDGHLSATEGVSGQLQMTETQSETQAEIQTETQEE</sequence>
<accession>A0A7W8M3L6</accession>
<keyword evidence="12" id="KW-0997">Cell inner membrane</keyword>
<dbReference type="Gene3D" id="3.10.520.10">
    <property type="entry name" value="ApbE-like domains"/>
    <property type="match status" value="1"/>
</dbReference>
<evidence type="ECO:0000256" key="12">
    <source>
        <dbReference type="RuleBase" id="RU363002"/>
    </source>
</evidence>
<evidence type="ECO:0000256" key="4">
    <source>
        <dbReference type="ARBA" id="ARBA00022679"/>
    </source>
</evidence>
<dbReference type="InterPro" id="IPR024932">
    <property type="entry name" value="ApbE"/>
</dbReference>
<dbReference type="SUPFAM" id="SSF143631">
    <property type="entry name" value="ApbE-like"/>
    <property type="match status" value="1"/>
</dbReference>
<keyword evidence="7 10" id="KW-0460">Magnesium</keyword>
<keyword evidence="14" id="KW-1185">Reference proteome</keyword>
<evidence type="ECO:0000313" key="14">
    <source>
        <dbReference type="Proteomes" id="UP000543642"/>
    </source>
</evidence>
<comment type="similarity">
    <text evidence="10 12">Belongs to the ApbE family.</text>
</comment>
<keyword evidence="4 10" id="KW-0808">Transferase</keyword>
<name>A0A7W8M3L6_9FIRM</name>
<dbReference type="PANTHER" id="PTHR30040">
    <property type="entry name" value="THIAMINE BIOSYNTHESIS LIPOPROTEIN APBE"/>
    <property type="match status" value="1"/>
</dbReference>
<evidence type="ECO:0000256" key="10">
    <source>
        <dbReference type="PIRNR" id="PIRNR006268"/>
    </source>
</evidence>
<evidence type="ECO:0000256" key="9">
    <source>
        <dbReference type="ARBA" id="ARBA00048540"/>
    </source>
</evidence>
<protein>
    <recommendedName>
        <fullName evidence="2 10">FAD:protein FMN transferase</fullName>
        <ecNumber evidence="1 10">2.7.1.180</ecNumber>
    </recommendedName>
    <alternativeName>
        <fullName evidence="8 10">Flavin transferase</fullName>
    </alternativeName>
</protein>
<comment type="function">
    <text evidence="12">Flavin transferase that catalyzes the transfer of the FMN moiety of FAD and its covalent binding to the hydroxyl group of a threonine residue in a target flavoprotein.</text>
</comment>
<keyword evidence="12" id="KW-1003">Cell membrane</keyword>
<reference evidence="13 14" key="1">
    <citation type="submission" date="2020-08" db="EMBL/GenBank/DDBJ databases">
        <title>Genomic Encyclopedia of Type Strains, Phase IV (KMG-IV): sequencing the most valuable type-strain genomes for metagenomic binning, comparative biology and taxonomic classification.</title>
        <authorList>
            <person name="Goeker M."/>
        </authorList>
    </citation>
    <scope>NUCLEOTIDE SEQUENCE [LARGE SCALE GENOMIC DNA]</scope>
    <source>
        <strain evidence="13 14">DSM 106146</strain>
    </source>
</reference>
<dbReference type="EMBL" id="JACHFW010000001">
    <property type="protein sequence ID" value="MBB5263213.1"/>
    <property type="molecule type" value="Genomic_DNA"/>
</dbReference>
<keyword evidence="6 10" id="KW-0274">FAD</keyword>
<proteinExistence type="inferred from homology"/>
<dbReference type="GO" id="GO:0046872">
    <property type="term" value="F:metal ion binding"/>
    <property type="evidence" value="ECO:0007669"/>
    <property type="project" value="UniProtKB-UniRule"/>
</dbReference>
<gene>
    <name evidence="13" type="ORF">HNP82_000307</name>
</gene>
<keyword evidence="12 13" id="KW-0449">Lipoprotein</keyword>
<evidence type="ECO:0000256" key="5">
    <source>
        <dbReference type="ARBA" id="ARBA00022723"/>
    </source>
</evidence>
<evidence type="ECO:0000256" key="7">
    <source>
        <dbReference type="ARBA" id="ARBA00022842"/>
    </source>
</evidence>
<evidence type="ECO:0000256" key="1">
    <source>
        <dbReference type="ARBA" id="ARBA00011955"/>
    </source>
</evidence>
<keyword evidence="5 10" id="KW-0479">Metal-binding</keyword>
<feature type="binding site" evidence="11">
    <location>
        <position position="307"/>
    </location>
    <ligand>
        <name>Mg(2+)</name>
        <dbReference type="ChEBI" id="CHEBI:18420"/>
    </ligand>
</feature>
<feature type="binding site" evidence="11">
    <location>
        <position position="303"/>
    </location>
    <ligand>
        <name>Mg(2+)</name>
        <dbReference type="ChEBI" id="CHEBI:18420"/>
    </ligand>
</feature>
<comment type="caution">
    <text evidence="13">The sequence shown here is derived from an EMBL/GenBank/DDBJ whole genome shotgun (WGS) entry which is preliminary data.</text>
</comment>
<comment type="cofactor">
    <cofactor evidence="11">
        <name>Mg(2+)</name>
        <dbReference type="ChEBI" id="CHEBI:18420"/>
    </cofactor>
    <cofactor evidence="11">
        <name>Mn(2+)</name>
        <dbReference type="ChEBI" id="CHEBI:29035"/>
    </cofactor>
    <text evidence="11">Magnesium. Can also use manganese.</text>
</comment>
<evidence type="ECO:0000256" key="8">
    <source>
        <dbReference type="ARBA" id="ARBA00031306"/>
    </source>
</evidence>
<keyword evidence="3 10" id="KW-0285">Flavoprotein</keyword>
<dbReference type="EC" id="2.7.1.180" evidence="1 10"/>
<dbReference type="PIRSF" id="PIRSF006268">
    <property type="entry name" value="ApbE"/>
    <property type="match status" value="1"/>
</dbReference>
<dbReference type="Pfam" id="PF02424">
    <property type="entry name" value="ApbE"/>
    <property type="match status" value="1"/>
</dbReference>
<keyword evidence="12" id="KW-0472">Membrane</keyword>
<comment type="catalytic activity">
    <reaction evidence="9 10 12">
        <text>L-threonyl-[protein] + FAD = FMN-L-threonyl-[protein] + AMP + H(+)</text>
        <dbReference type="Rhea" id="RHEA:36847"/>
        <dbReference type="Rhea" id="RHEA-COMP:11060"/>
        <dbReference type="Rhea" id="RHEA-COMP:11061"/>
        <dbReference type="ChEBI" id="CHEBI:15378"/>
        <dbReference type="ChEBI" id="CHEBI:30013"/>
        <dbReference type="ChEBI" id="CHEBI:57692"/>
        <dbReference type="ChEBI" id="CHEBI:74257"/>
        <dbReference type="ChEBI" id="CHEBI:456215"/>
        <dbReference type="EC" id="2.7.1.180"/>
    </reaction>
</comment>
<evidence type="ECO:0000313" key="13">
    <source>
        <dbReference type="EMBL" id="MBB5263213.1"/>
    </source>
</evidence>
<dbReference type="InterPro" id="IPR003374">
    <property type="entry name" value="ApbE-like_sf"/>
</dbReference>
<organism evidence="13 14">
    <name type="scientific">Catenibacillus scindens</name>
    <dbReference type="NCBI Taxonomy" id="673271"/>
    <lineage>
        <taxon>Bacteria</taxon>
        <taxon>Bacillati</taxon>
        <taxon>Bacillota</taxon>
        <taxon>Clostridia</taxon>
        <taxon>Lachnospirales</taxon>
        <taxon>Lachnospiraceae</taxon>
        <taxon>Catenibacillus</taxon>
    </lineage>
</organism>
<dbReference type="GO" id="GO:0005886">
    <property type="term" value="C:plasma membrane"/>
    <property type="evidence" value="ECO:0007669"/>
    <property type="project" value="UniProtKB-SubCell"/>
</dbReference>
<dbReference type="AlphaFoldDB" id="A0A7W8M3L6"/>
<comment type="subcellular location">
    <subcellularLocation>
        <location evidence="12">Cell inner membrane</location>
        <topology evidence="12">Lipid-anchor</topology>
        <orientation evidence="12">Periplasmic side</orientation>
    </subcellularLocation>
</comment>
<dbReference type="GO" id="GO:0016740">
    <property type="term" value="F:transferase activity"/>
    <property type="evidence" value="ECO:0007669"/>
    <property type="project" value="UniProtKB-UniRule"/>
</dbReference>
<evidence type="ECO:0000256" key="3">
    <source>
        <dbReference type="ARBA" id="ARBA00022630"/>
    </source>
</evidence>
<dbReference type="Proteomes" id="UP000543642">
    <property type="component" value="Unassembled WGS sequence"/>
</dbReference>
<dbReference type="PANTHER" id="PTHR30040:SF2">
    <property type="entry name" value="FAD:PROTEIN FMN TRANSFERASE"/>
    <property type="match status" value="1"/>
</dbReference>
<dbReference type="RefSeq" id="WP_183770706.1">
    <property type="nucleotide sequence ID" value="NZ_JACHFW010000001.1"/>
</dbReference>
<feature type="binding site" evidence="11">
    <location>
        <position position="185"/>
    </location>
    <ligand>
        <name>Mg(2+)</name>
        <dbReference type="ChEBI" id="CHEBI:18420"/>
    </ligand>
</feature>